<comment type="caution">
    <text evidence="3">The sequence shown here is derived from an EMBL/GenBank/DDBJ whole genome shotgun (WGS) entry which is preliminary data.</text>
</comment>
<dbReference type="RefSeq" id="WP_147168810.1">
    <property type="nucleotide sequence ID" value="NZ_VOOR01000044.1"/>
</dbReference>
<dbReference type="EMBL" id="VOOR01000044">
    <property type="protein sequence ID" value="TXB61840.1"/>
    <property type="molecule type" value="Genomic_DNA"/>
</dbReference>
<feature type="domain" description="CYTH" evidence="2">
    <location>
        <begin position="54"/>
        <end position="291"/>
    </location>
</feature>
<dbReference type="AlphaFoldDB" id="A0A5C6RJH5"/>
<dbReference type="PROSITE" id="PS51707">
    <property type="entry name" value="CYTH"/>
    <property type="match status" value="1"/>
</dbReference>
<name>A0A5C6RJH5_9BACT</name>
<gene>
    <name evidence="3" type="ORF">FRY97_17210</name>
</gene>
<reference evidence="3 4" key="1">
    <citation type="submission" date="2019-08" db="EMBL/GenBank/DDBJ databases">
        <title>Genome of Phaeodactylibacter luteus.</title>
        <authorList>
            <person name="Bowman J.P."/>
        </authorList>
    </citation>
    <scope>NUCLEOTIDE SEQUENCE [LARGE SCALE GENOMIC DNA]</scope>
    <source>
        <strain evidence="3 4">KCTC 42180</strain>
    </source>
</reference>
<accession>A0A5C6RJH5</accession>
<evidence type="ECO:0000313" key="4">
    <source>
        <dbReference type="Proteomes" id="UP000321580"/>
    </source>
</evidence>
<evidence type="ECO:0000256" key="1">
    <source>
        <dbReference type="SAM" id="Phobius"/>
    </source>
</evidence>
<sequence>MFENLLPDKASGVIYSATKYSGQICQPILMFLILFSFSRAVAQEAPGRGIDALRIENEVKLSVPEALSDSVWNYLLQAYLDGTPDFLRNHIPPFSYQVATDSFVDQYYDTHRFSLLQLRSGARYRQRFSLSGAGGEKDGRELIQLKMDSEGSNALSRGEYKYDVEHYQKAEEPLDYHPFMGRVKRGQRDELIGRLKEYGINPESLSPTIRITQIRRRLYFFTGDRPFSTLTLDAVTADYQGKGTHFHELELELNEIRYTESQASEREAMEAVNNLVQEDILRRFPGIVQDQTPKYNKAATAIGISAGASNTRYYLLGLIGLLLAGFLFWWLQTSRR</sequence>
<dbReference type="SUPFAM" id="SSF55154">
    <property type="entry name" value="CYTH-like phosphatases"/>
    <property type="match status" value="1"/>
</dbReference>
<dbReference type="InterPro" id="IPR033469">
    <property type="entry name" value="CYTH-like_dom_sf"/>
</dbReference>
<evidence type="ECO:0000313" key="3">
    <source>
        <dbReference type="EMBL" id="TXB61840.1"/>
    </source>
</evidence>
<dbReference type="InterPro" id="IPR023577">
    <property type="entry name" value="CYTH_domain"/>
</dbReference>
<protein>
    <submittedName>
        <fullName evidence="3">CYTH domain-containing protein</fullName>
    </submittedName>
</protein>
<keyword evidence="1" id="KW-0472">Membrane</keyword>
<evidence type="ECO:0000259" key="2">
    <source>
        <dbReference type="PROSITE" id="PS51707"/>
    </source>
</evidence>
<keyword evidence="1" id="KW-1133">Transmembrane helix</keyword>
<feature type="transmembrane region" description="Helical" evidence="1">
    <location>
        <begin position="313"/>
        <end position="331"/>
    </location>
</feature>
<proteinExistence type="predicted"/>
<organism evidence="3 4">
    <name type="scientific">Phaeodactylibacter luteus</name>
    <dbReference type="NCBI Taxonomy" id="1564516"/>
    <lineage>
        <taxon>Bacteria</taxon>
        <taxon>Pseudomonadati</taxon>
        <taxon>Bacteroidota</taxon>
        <taxon>Saprospiria</taxon>
        <taxon>Saprospirales</taxon>
        <taxon>Haliscomenobacteraceae</taxon>
        <taxon>Phaeodactylibacter</taxon>
    </lineage>
</organism>
<dbReference type="Proteomes" id="UP000321580">
    <property type="component" value="Unassembled WGS sequence"/>
</dbReference>
<keyword evidence="1" id="KW-0812">Transmembrane</keyword>
<dbReference type="Gene3D" id="2.40.320.10">
    <property type="entry name" value="Hypothetical Protein Pfu-838710-001"/>
    <property type="match status" value="1"/>
</dbReference>
<keyword evidence="4" id="KW-1185">Reference proteome</keyword>